<dbReference type="PROSITE" id="PS51257">
    <property type="entry name" value="PROKAR_LIPOPROTEIN"/>
    <property type="match status" value="1"/>
</dbReference>
<proteinExistence type="predicted"/>
<dbReference type="RefSeq" id="WP_135569683.1">
    <property type="nucleotide sequence ID" value="NZ_RQGK01000040.1"/>
</dbReference>
<dbReference type="Gene3D" id="2.60.40.3710">
    <property type="match status" value="1"/>
</dbReference>
<organism evidence="3 4">
    <name type="scientific">Leptospira yasudae</name>
    <dbReference type="NCBI Taxonomy" id="2202201"/>
    <lineage>
        <taxon>Bacteria</taxon>
        <taxon>Pseudomonadati</taxon>
        <taxon>Spirochaetota</taxon>
        <taxon>Spirochaetia</taxon>
        <taxon>Leptospirales</taxon>
        <taxon>Leptospiraceae</taxon>
        <taxon>Leptospira</taxon>
    </lineage>
</organism>
<dbReference type="Pfam" id="PF13205">
    <property type="entry name" value="Big_5"/>
    <property type="match status" value="1"/>
</dbReference>
<gene>
    <name evidence="3" type="ORF">EHQ83_05910</name>
</gene>
<sequence>MRINTEKNGVIKMNGKKRIILSGILSVAVCFVSACSGEKNANSPLNSVLSLFGVATDTSVSANVVAPYTETDTPASLPANFGTAAPEAILFISSTSDVDRYKSIEIRFSHPMNKATVQADLSLSPSAGVLPGPGKGGVFYWASSSRLVFDPYREFKSNEQYTLSLTSASKTIDGQNLTNYSQSFITEPDYLMTNKINTTNTLGGTNDVTFNKATTPTLTLTSTFNNPIVGANSIQSIKLKHMGDTNASGINICNSPCNMSSALTTNLTTSAIPPFIGGNVYYYEITVASGKVFKRFATFNYGNVNTAPNNPIVNGGSLILDQAQAMPFLSKVLERFSAGNFKVNGKTFNQFADSDKTTTRRSGYCIDYNGIGSFTMPAYIRYYGDAATGFGDGYCGPSGDNPGGFTQEGCATVIFTSCTDFDIDVYITGITVYTGVAGYPALKNIGVSMVANNTGELGFDFKGKTLAVDMIMIAKSRGSLFLVIGAGNRFVFSTTAYLNYNDAPPADRSTTGRASLTVDTNGDASLNIFTPITDLTNFNTTDWSNNLTVKDRTGRVNSVLLEATTSGIAGWLSGTTEGAANGMVPSLTPLITRSMLRNFIEDVAPSVLNSIIGSLKNPGVNIALPSYLPAPLANFALNIKIQLGADSQVRVTGLNKGIVGSIDLGISAASPIGSPRTHQVTSGFVVSKPTGAMSNLYQFSKSNANPGLLLSLTVDSITQAAYHLWKNRALDLSIDKAFIDTIKLYAGSDPLFQLTESLIKVSPIVNILAPGRSSLIGIDPVTGAVVPAISGTDDIIIQVSPIQAPNGTLKPVVGTAKPKLEVNFTDIQLSILGKRADNSTYLISTARASLKGLADFDFVTFSNPTGNPAYANLNALQIKISNGSTLSYTLDILEGSSGAGAPNPFGLDPKGILSVVDPLVPSLIVPLVNNVLKEIPLPASISLPALTHPTNGTACGIITKTTHSYLYTLPIVDTEPYPYVFGGLRLTAGGPAAADPGVLITCP</sequence>
<dbReference type="Proteomes" id="UP000297613">
    <property type="component" value="Unassembled WGS sequence"/>
</dbReference>
<evidence type="ECO:0000313" key="4">
    <source>
        <dbReference type="Proteomes" id="UP000297613"/>
    </source>
</evidence>
<dbReference type="EMBL" id="RQGM01000022">
    <property type="protein sequence ID" value="TGL86144.1"/>
    <property type="molecule type" value="Genomic_DNA"/>
</dbReference>
<protein>
    <submittedName>
        <fullName evidence="3">Ig-like protein</fullName>
    </submittedName>
</protein>
<reference evidence="3 4" key="1">
    <citation type="journal article" date="2019" name="PLoS Negl. Trop. Dis.">
        <title>Revisiting the worldwide diversity of Leptospira species in the environment.</title>
        <authorList>
            <person name="Vincent A.T."/>
            <person name="Schiettekatte O."/>
            <person name="Bourhy P."/>
            <person name="Veyrier F.J."/>
            <person name="Picardeau M."/>
        </authorList>
    </citation>
    <scope>NUCLEOTIDE SEQUENCE [LARGE SCALE GENOMIC DNA]</scope>
    <source>
        <strain evidence="3 4">201702445</strain>
    </source>
</reference>
<name>A0A6N4QYF7_9LEPT</name>
<dbReference type="InterPro" id="IPR032812">
    <property type="entry name" value="SbsA_Ig"/>
</dbReference>
<feature type="domain" description="SbsA Ig-like" evidence="2">
    <location>
        <begin position="95"/>
        <end position="186"/>
    </location>
</feature>
<accession>A0A6N4QYF7</accession>
<evidence type="ECO:0000313" key="3">
    <source>
        <dbReference type="EMBL" id="TGL86144.1"/>
    </source>
</evidence>
<keyword evidence="1" id="KW-0732">Signal</keyword>
<evidence type="ECO:0000259" key="2">
    <source>
        <dbReference type="Pfam" id="PF13205"/>
    </source>
</evidence>
<evidence type="ECO:0000256" key="1">
    <source>
        <dbReference type="ARBA" id="ARBA00022729"/>
    </source>
</evidence>
<comment type="caution">
    <text evidence="3">The sequence shown here is derived from an EMBL/GenBank/DDBJ whole genome shotgun (WGS) entry which is preliminary data.</text>
</comment>
<dbReference type="AlphaFoldDB" id="A0A6N4QYF7"/>